<dbReference type="Proteomes" id="UP000215433">
    <property type="component" value="Unassembled WGS sequence"/>
</dbReference>
<feature type="transmembrane region" description="Helical" evidence="1">
    <location>
        <begin position="384"/>
        <end position="408"/>
    </location>
</feature>
<evidence type="ECO:0000313" key="3">
    <source>
        <dbReference type="Proteomes" id="UP000215433"/>
    </source>
</evidence>
<feature type="transmembrane region" description="Helical" evidence="1">
    <location>
        <begin position="730"/>
        <end position="749"/>
    </location>
</feature>
<feature type="transmembrane region" description="Helical" evidence="1">
    <location>
        <begin position="229"/>
        <end position="250"/>
    </location>
</feature>
<feature type="transmembrane region" description="Helical" evidence="1">
    <location>
        <begin position="354"/>
        <end position="378"/>
    </location>
</feature>
<name>A0A229W0Z9_9BIFI</name>
<feature type="transmembrane region" description="Helical" evidence="1">
    <location>
        <begin position="326"/>
        <end position="342"/>
    </location>
</feature>
<feature type="transmembrane region" description="Helical" evidence="1">
    <location>
        <begin position="630"/>
        <end position="647"/>
    </location>
</feature>
<comment type="caution">
    <text evidence="2">The sequence shown here is derived from an EMBL/GenBank/DDBJ whole genome shotgun (WGS) entry which is preliminary data.</text>
</comment>
<feature type="transmembrane region" description="Helical" evidence="1">
    <location>
        <begin position="545"/>
        <end position="564"/>
    </location>
</feature>
<keyword evidence="3" id="KW-1185">Reference proteome</keyword>
<keyword evidence="1" id="KW-0472">Membrane</keyword>
<feature type="transmembrane region" description="Helical" evidence="1">
    <location>
        <begin position="659"/>
        <end position="679"/>
    </location>
</feature>
<evidence type="ECO:0008006" key="4">
    <source>
        <dbReference type="Google" id="ProtNLM"/>
    </source>
</evidence>
<proteinExistence type="predicted"/>
<keyword evidence="1" id="KW-1133">Transmembrane helix</keyword>
<evidence type="ECO:0000256" key="1">
    <source>
        <dbReference type="SAM" id="Phobius"/>
    </source>
</evidence>
<accession>A0A229W0Z9</accession>
<reference evidence="2 3" key="1">
    <citation type="submission" date="2017-05" db="EMBL/GenBank/DDBJ databases">
        <title>Bifidobacterium vansinderenii sp. nov.</title>
        <authorList>
            <person name="Lugli G.A."/>
            <person name="Duranti S."/>
            <person name="Mangifesta M."/>
        </authorList>
    </citation>
    <scope>NUCLEOTIDE SEQUENCE [LARGE SCALE GENOMIC DNA]</scope>
    <source>
        <strain evidence="2 3">Tam10B</strain>
    </source>
</reference>
<feature type="transmembrane region" description="Helical" evidence="1">
    <location>
        <begin position="192"/>
        <end position="209"/>
    </location>
</feature>
<feature type="transmembrane region" description="Helical" evidence="1">
    <location>
        <begin position="470"/>
        <end position="499"/>
    </location>
</feature>
<dbReference type="AlphaFoldDB" id="A0A229W0Z9"/>
<feature type="transmembrane region" description="Helical" evidence="1">
    <location>
        <begin position="415"/>
        <end position="435"/>
    </location>
</feature>
<dbReference type="EMBL" id="NEWD01000003">
    <property type="protein sequence ID" value="OXN01538.1"/>
    <property type="molecule type" value="Genomic_DNA"/>
</dbReference>
<organism evidence="2 3">
    <name type="scientific">Bifidobacterium vansinderenii</name>
    <dbReference type="NCBI Taxonomy" id="1984871"/>
    <lineage>
        <taxon>Bacteria</taxon>
        <taxon>Bacillati</taxon>
        <taxon>Actinomycetota</taxon>
        <taxon>Actinomycetes</taxon>
        <taxon>Bifidobacteriales</taxon>
        <taxon>Bifidobacteriaceae</taxon>
        <taxon>Bifidobacterium</taxon>
    </lineage>
</organism>
<protein>
    <recommendedName>
        <fullName evidence="4">Glycosyltransferase</fullName>
    </recommendedName>
</protein>
<feature type="transmembrane region" description="Helical" evidence="1">
    <location>
        <begin position="691"/>
        <end position="709"/>
    </location>
</feature>
<keyword evidence="1" id="KW-0812">Transmembrane</keyword>
<gene>
    <name evidence="2" type="ORF">Tam10B_0173</name>
</gene>
<sequence>MRRLARHRIGLLAAAIIILIEITLGNLPFWTSIGAPKPTAVNDTHVMLGAGLVESGDGVLRVTDPTAAYIDVSVADEQVRYVRYDFGGGSPRKASEHGESAKFSWNPRVRLDAGTADAADTTDAAVTTDDSVRWHTGRVVGVSHGVKATHVIRNRAYDGDVVRLRLWVQESSGTQFAFHRIVVNVHPSFRISPVRILVMAAVAAILIALRPRSRLYAMPLDTADRRQRLALAAAVVPFLVAFGFTIWSGINQGPQVFHRPFAYTYDMDQYARLGDALLHGRPWLDLPVPQEIMNASDPYDVAFHERLLATGTNEVYWDHAYFNGHWYSYFGVVPALLLFVPFQAITSLWISGGAWLPASVATVTFLIGFLVFGLLLVVRLFTRFFPTASVGSTVLAMITFACGSNAWVLWMRPSFYEIPTASALMFTMMGLWFWLGARSGGADAYEGGVPDDRGAFADDSDAGRLSRARIAAGSLCMALTLGCRMTFIFCALFFLPIFADEIRSGLVLRPIGMLLPRRWRLGSWKTQARGRRVPPHVFASWRNDLVALLPAFMVFAGLLWYNLWRFGSLLDFGNDYQFTVVDLTRYREPLVVLPQIVGYYLFQPPRLTGTFPWLTVPYTPVSPWQYHERIIGGLFWMIPVCLLVFLIPPMRHALRRHRAWGLTCMSLMLGVFELLFVSYKGGLDWRYACDFSWLFTLPGILMIPIMMEWTRTRLMLESPGITRTARMARAAVIVLVLWTLFMTVASSFMTGRASPLITSNPVVFYTVQSWFVW</sequence>
<evidence type="ECO:0000313" key="2">
    <source>
        <dbReference type="EMBL" id="OXN01538.1"/>
    </source>
</evidence>